<evidence type="ECO:0000259" key="1">
    <source>
        <dbReference type="Pfam" id="PF04542"/>
    </source>
</evidence>
<dbReference type="AlphaFoldDB" id="A0A370WX81"/>
<dbReference type="InterPro" id="IPR013325">
    <property type="entry name" value="RNA_pol_sigma_r2"/>
</dbReference>
<dbReference type="PANTHER" id="PTHR47756:SF1">
    <property type="entry name" value="BLL0085 PROTEIN"/>
    <property type="match status" value="1"/>
</dbReference>
<evidence type="ECO:0000313" key="5">
    <source>
        <dbReference type="Proteomes" id="UP000255334"/>
    </source>
</evidence>
<evidence type="ECO:0000259" key="3">
    <source>
        <dbReference type="Pfam" id="PF20239"/>
    </source>
</evidence>
<dbReference type="InterPro" id="IPR046531">
    <property type="entry name" value="DUF6596"/>
</dbReference>
<dbReference type="Gene3D" id="1.10.10.10">
    <property type="entry name" value="Winged helix-like DNA-binding domain superfamily/Winged helix DNA-binding domain"/>
    <property type="match status" value="1"/>
</dbReference>
<feature type="domain" description="RNA polymerase sigma factor 70 region 4 type 2" evidence="2">
    <location>
        <begin position="119"/>
        <end position="170"/>
    </location>
</feature>
<reference evidence="4 5" key="1">
    <citation type="submission" date="2018-07" db="EMBL/GenBank/DDBJ databases">
        <title>Dyella monticola sp. nov. and Dyella psychrodurans sp. nov. isolated from monsoon evergreen broad-leaved forest soil of Dinghu Mountain, China.</title>
        <authorList>
            <person name="Gao Z."/>
            <person name="Qiu L."/>
        </authorList>
    </citation>
    <scope>NUCLEOTIDE SEQUENCE [LARGE SCALE GENOMIC DNA]</scope>
    <source>
        <strain evidence="4 5">4MSK11</strain>
    </source>
</reference>
<gene>
    <name evidence="4" type="ORF">DWU99_19070</name>
</gene>
<dbReference type="InterPro" id="IPR014284">
    <property type="entry name" value="RNA_pol_sigma-70_dom"/>
</dbReference>
<dbReference type="RefSeq" id="WP_115479682.1">
    <property type="nucleotide sequence ID" value="NZ_QRBF01000009.1"/>
</dbReference>
<comment type="caution">
    <text evidence="4">The sequence shown here is derived from an EMBL/GenBank/DDBJ whole genome shotgun (WGS) entry which is preliminary data.</text>
</comment>
<dbReference type="OrthoDB" id="9780299at2"/>
<accession>A0A370WX81</accession>
<proteinExistence type="predicted"/>
<dbReference type="InterPro" id="IPR013249">
    <property type="entry name" value="RNA_pol_sigma70_r4_t2"/>
</dbReference>
<evidence type="ECO:0000313" key="4">
    <source>
        <dbReference type="EMBL" id="RDS80680.1"/>
    </source>
</evidence>
<dbReference type="InterPro" id="IPR036388">
    <property type="entry name" value="WH-like_DNA-bd_sf"/>
</dbReference>
<dbReference type="Pfam" id="PF04542">
    <property type="entry name" value="Sigma70_r2"/>
    <property type="match status" value="1"/>
</dbReference>
<dbReference type="NCBIfam" id="TIGR02937">
    <property type="entry name" value="sigma70-ECF"/>
    <property type="match status" value="1"/>
</dbReference>
<dbReference type="Pfam" id="PF20239">
    <property type="entry name" value="DUF6596"/>
    <property type="match status" value="1"/>
</dbReference>
<dbReference type="Gene3D" id="1.10.1740.10">
    <property type="match status" value="1"/>
</dbReference>
<dbReference type="SUPFAM" id="SSF88659">
    <property type="entry name" value="Sigma3 and sigma4 domains of RNA polymerase sigma factors"/>
    <property type="match status" value="1"/>
</dbReference>
<feature type="domain" description="DUF6596" evidence="3">
    <location>
        <begin position="188"/>
        <end position="287"/>
    </location>
</feature>
<dbReference type="PANTHER" id="PTHR47756">
    <property type="entry name" value="BLL6612 PROTEIN-RELATED"/>
    <property type="match status" value="1"/>
</dbReference>
<keyword evidence="5" id="KW-1185">Reference proteome</keyword>
<dbReference type="GO" id="GO:0006352">
    <property type="term" value="P:DNA-templated transcription initiation"/>
    <property type="evidence" value="ECO:0007669"/>
    <property type="project" value="InterPro"/>
</dbReference>
<dbReference type="InterPro" id="IPR007627">
    <property type="entry name" value="RNA_pol_sigma70_r2"/>
</dbReference>
<protein>
    <submittedName>
        <fullName evidence="4">RNA polymerase sigma factor</fullName>
    </submittedName>
</protein>
<name>A0A370WX81_9GAMM</name>
<feature type="domain" description="RNA polymerase sigma-70 region 2" evidence="1">
    <location>
        <begin position="21"/>
        <end position="79"/>
    </location>
</feature>
<dbReference type="SUPFAM" id="SSF88946">
    <property type="entry name" value="Sigma2 domain of RNA polymerase sigma factors"/>
    <property type="match status" value="1"/>
</dbReference>
<dbReference type="GO" id="GO:0016987">
    <property type="term" value="F:sigma factor activity"/>
    <property type="evidence" value="ECO:0007669"/>
    <property type="project" value="InterPro"/>
</dbReference>
<dbReference type="EMBL" id="QRBF01000009">
    <property type="protein sequence ID" value="RDS80680.1"/>
    <property type="molecule type" value="Genomic_DNA"/>
</dbReference>
<dbReference type="InterPro" id="IPR013324">
    <property type="entry name" value="RNA_pol_sigma_r3/r4-like"/>
</dbReference>
<dbReference type="Pfam" id="PF08281">
    <property type="entry name" value="Sigma70_r4_2"/>
    <property type="match status" value="1"/>
</dbReference>
<dbReference type="GO" id="GO:0003677">
    <property type="term" value="F:DNA binding"/>
    <property type="evidence" value="ECO:0007669"/>
    <property type="project" value="InterPro"/>
</dbReference>
<dbReference type="Proteomes" id="UP000255334">
    <property type="component" value="Unassembled WGS sequence"/>
</dbReference>
<sequence>MTATDIHRTIEAVWRIESARLIAGLARMLRDVGLAEELAQDALLAALERWPQSGVPDNPGAWLMTAAKHRAIDQLRRKKLIERKHETLLHEPEFEPADERMELEAMLDDDIGDDLLRLIFTACHPVLSAEARAALTLRLLGGLTTDEIARAFLVPEPTIAQRIVRAKRTLADKQIPFEVPRGEERNERLASVLEVLYLIFNEGYAATSGDDWIRPELCNEAMRMGRILAGLAPQEPEVLGLLALMEIQASRLRARTKANGEPILLPDQDRSRWDPLLIRRGLTALNRVEKLGGTQGPYALQAAIAACHARARTAEATDWRRIATLYTLLTRVMPSPVVELNRAVAVAMDAGPAAGLALVDALADEPLLRNYHLLPSVRGDLLSRLERHAEARDEFERAAALARNVRERNLLQQRATACAEAARARN</sequence>
<organism evidence="4 5">
    <name type="scientific">Dyella psychrodurans</name>
    <dbReference type="NCBI Taxonomy" id="1927960"/>
    <lineage>
        <taxon>Bacteria</taxon>
        <taxon>Pseudomonadati</taxon>
        <taxon>Pseudomonadota</taxon>
        <taxon>Gammaproteobacteria</taxon>
        <taxon>Lysobacterales</taxon>
        <taxon>Rhodanobacteraceae</taxon>
        <taxon>Dyella</taxon>
    </lineage>
</organism>
<evidence type="ECO:0000259" key="2">
    <source>
        <dbReference type="Pfam" id="PF08281"/>
    </source>
</evidence>